<keyword evidence="3" id="KW-0255">Endonuclease</keyword>
<evidence type="ECO:0000256" key="5">
    <source>
        <dbReference type="ARBA" id="ARBA00035648"/>
    </source>
</evidence>
<sequence length="299" mass="34621">MGCGVMVKSMTGFGRSTLDLESYSLTCEMKAVNHRYLDMTFHLPQSLTYLEDILKRVVKQTINRGKIYITITINHLNGSGIKIEPNWAFLDQYMALLRSLKTRYHLSQEIKVHDLLEHPDALLVTNKEDDLEEVESSVVKVVQESLDHLVDMRKTEGKQLALDLCDRLQTIKSSIHEIEELAPQVTLQYESRLRKRIEDYLNHNDVEIDEARLLNEIALFADKSNIDEELTRLNSHTKQFKEILAKDEPIGRKLDFLIQEMQREINTIGSKGNDERISVLVISIKSEIEKCREQIQNIE</sequence>
<dbReference type="EMBL" id="WNHB01000014">
    <property type="protein sequence ID" value="MTT32327.1"/>
    <property type="molecule type" value="Genomic_DNA"/>
</dbReference>
<evidence type="ECO:0000256" key="2">
    <source>
        <dbReference type="ARBA" id="ARBA00022722"/>
    </source>
</evidence>
<keyword evidence="2" id="KW-0540">Nuclease</keyword>
<dbReference type="InterPro" id="IPR005229">
    <property type="entry name" value="YicC/YloC-like"/>
</dbReference>
<feature type="domain" description="Endoribonuclease YicC-like N-terminal" evidence="6">
    <location>
        <begin position="7"/>
        <end position="161"/>
    </location>
</feature>
<dbReference type="AlphaFoldDB" id="A0A6N8CT10"/>
<comment type="cofactor">
    <cofactor evidence="1">
        <name>a divalent metal cation</name>
        <dbReference type="ChEBI" id="CHEBI:60240"/>
    </cofactor>
</comment>
<name>A0A6N8CT10_9BACI</name>
<keyword evidence="4" id="KW-0378">Hydrolase</keyword>
<evidence type="ECO:0000313" key="8">
    <source>
        <dbReference type="EMBL" id="MTT32327.1"/>
    </source>
</evidence>
<protein>
    <submittedName>
        <fullName evidence="8">YicC family protein</fullName>
    </submittedName>
</protein>
<keyword evidence="9" id="KW-1185">Reference proteome</keyword>
<evidence type="ECO:0000259" key="6">
    <source>
        <dbReference type="Pfam" id="PF03755"/>
    </source>
</evidence>
<dbReference type="PANTHER" id="PTHR30636">
    <property type="entry name" value="UPF0701 PROTEIN YICC"/>
    <property type="match status" value="1"/>
</dbReference>
<feature type="domain" description="Endoribonuclease YicC-like C-terminal" evidence="7">
    <location>
        <begin position="178"/>
        <end position="299"/>
    </location>
</feature>
<dbReference type="NCBIfam" id="TIGR00255">
    <property type="entry name" value="YicC/YloC family endoribonuclease"/>
    <property type="match status" value="1"/>
</dbReference>
<dbReference type="InterPro" id="IPR013551">
    <property type="entry name" value="YicC-like_C"/>
</dbReference>
<accession>A0A6N8CT10</accession>
<evidence type="ECO:0000256" key="4">
    <source>
        <dbReference type="ARBA" id="ARBA00022801"/>
    </source>
</evidence>
<organism evidence="8 9">
    <name type="scientific">Terrilactibacillus tamarindi</name>
    <dbReference type="NCBI Taxonomy" id="2599694"/>
    <lineage>
        <taxon>Bacteria</taxon>
        <taxon>Bacillati</taxon>
        <taxon>Bacillota</taxon>
        <taxon>Bacilli</taxon>
        <taxon>Bacillales</taxon>
        <taxon>Bacillaceae</taxon>
        <taxon>Terrilactibacillus</taxon>
    </lineage>
</organism>
<evidence type="ECO:0000313" key="9">
    <source>
        <dbReference type="Proteomes" id="UP000440978"/>
    </source>
</evidence>
<evidence type="ECO:0000259" key="7">
    <source>
        <dbReference type="Pfam" id="PF08340"/>
    </source>
</evidence>
<evidence type="ECO:0000256" key="3">
    <source>
        <dbReference type="ARBA" id="ARBA00022759"/>
    </source>
</evidence>
<reference evidence="8 9" key="1">
    <citation type="submission" date="2019-11" db="EMBL/GenBank/DDBJ databases">
        <title>Terrilactibacillus tamarindus sp. nov. BCM23-1 isolated from bark of Tamarindus indica.</title>
        <authorList>
            <person name="Kingkaew E."/>
            <person name="Tanasupawat S."/>
        </authorList>
    </citation>
    <scope>NUCLEOTIDE SEQUENCE [LARGE SCALE GENOMIC DNA]</scope>
    <source>
        <strain evidence="8 9">BCM23-1</strain>
    </source>
</reference>
<dbReference type="PANTHER" id="PTHR30636:SF3">
    <property type="entry name" value="UPF0701 PROTEIN YICC"/>
    <property type="match status" value="1"/>
</dbReference>
<gene>
    <name evidence="8" type="ORF">GMB86_09950</name>
</gene>
<dbReference type="GO" id="GO:0004521">
    <property type="term" value="F:RNA endonuclease activity"/>
    <property type="evidence" value="ECO:0007669"/>
    <property type="project" value="InterPro"/>
</dbReference>
<dbReference type="Proteomes" id="UP000440978">
    <property type="component" value="Unassembled WGS sequence"/>
</dbReference>
<proteinExistence type="inferred from homology"/>
<dbReference type="Pfam" id="PF08340">
    <property type="entry name" value="YicC-like_C"/>
    <property type="match status" value="1"/>
</dbReference>
<comment type="caution">
    <text evidence="8">The sequence shown here is derived from an EMBL/GenBank/DDBJ whole genome shotgun (WGS) entry which is preliminary data.</text>
</comment>
<comment type="similarity">
    <text evidence="5">Belongs to the YicC/YloC family.</text>
</comment>
<dbReference type="Pfam" id="PF03755">
    <property type="entry name" value="YicC-like_N"/>
    <property type="match status" value="1"/>
</dbReference>
<evidence type="ECO:0000256" key="1">
    <source>
        <dbReference type="ARBA" id="ARBA00001968"/>
    </source>
</evidence>
<dbReference type="InterPro" id="IPR013527">
    <property type="entry name" value="YicC-like_N"/>
</dbReference>
<dbReference type="GO" id="GO:0016787">
    <property type="term" value="F:hydrolase activity"/>
    <property type="evidence" value="ECO:0007669"/>
    <property type="project" value="UniProtKB-KW"/>
</dbReference>